<proteinExistence type="predicted"/>
<name>A0ABS1DRE3_RUBGE</name>
<dbReference type="Proteomes" id="UP001041814">
    <property type="component" value="Unassembled WGS sequence"/>
</dbReference>
<evidence type="ECO:0000313" key="1">
    <source>
        <dbReference type="EMBL" id="MBK1712058.1"/>
    </source>
</evidence>
<accession>A0ABS1DRE3</accession>
<comment type="caution">
    <text evidence="1">The sequence shown here is derived from an EMBL/GenBank/DDBJ whole genome shotgun (WGS) entry which is preliminary data.</text>
</comment>
<gene>
    <name evidence="1" type="ORF">CKO43_04610</name>
</gene>
<dbReference type="RefSeq" id="WP_200231086.1">
    <property type="nucleotide sequence ID" value="NZ_NRRT01000057.1"/>
</dbReference>
<reference evidence="1" key="2">
    <citation type="journal article" date="2020" name="Microorganisms">
        <title>Osmotic Adaptation and Compatible Solute Biosynthesis of Phototrophic Bacteria as Revealed from Genome Analyses.</title>
        <authorList>
            <person name="Imhoff J.F."/>
            <person name="Rahn T."/>
            <person name="Kunzel S."/>
            <person name="Keller A."/>
            <person name="Neulinger S.C."/>
        </authorList>
    </citation>
    <scope>NUCLEOTIDE SEQUENCE</scope>
    <source>
        <strain evidence="1">IM 151</strain>
    </source>
</reference>
<reference evidence="1" key="1">
    <citation type="submission" date="2017-08" db="EMBL/GenBank/DDBJ databases">
        <authorList>
            <person name="Imhoff J.F."/>
            <person name="Rahn T."/>
            <person name="Kuenzel S."/>
            <person name="Neulinger S.C."/>
        </authorList>
    </citation>
    <scope>NUCLEOTIDE SEQUENCE</scope>
    <source>
        <strain evidence="1">IM 151</strain>
    </source>
</reference>
<dbReference type="EMBL" id="NRRU01000011">
    <property type="protein sequence ID" value="MBK1712058.1"/>
    <property type="molecule type" value="Genomic_DNA"/>
</dbReference>
<sequence>MFESTLPAGVPDLLSVSAFRRYLDEIARDVEAESGAGRLSGLNPSLLQDLLRFDGRQDREGLEVLEVLAACVRHGRALLVHLQDGQRVVPLTVFPAERLVHCPVSPPELLAANPTALRVLHVEPALQRPLGHPDRALVGEAECHAPLGPLLWELALHGAREDLLPEIAGPAAYRLAPGVDLAGLKLAGSLAAAVYRLRRSTSSLREIAEWPGFDRGRAMRLLNGLYLQAGLIVSRSHPAAADGWF</sequence>
<organism evidence="1 2">
    <name type="scientific">Rubrivivax gelatinosus</name>
    <name type="common">Rhodocyclus gelatinosus</name>
    <name type="synonym">Rhodopseudomonas gelatinosa</name>
    <dbReference type="NCBI Taxonomy" id="28068"/>
    <lineage>
        <taxon>Bacteria</taxon>
        <taxon>Pseudomonadati</taxon>
        <taxon>Pseudomonadota</taxon>
        <taxon>Betaproteobacteria</taxon>
        <taxon>Burkholderiales</taxon>
        <taxon>Sphaerotilaceae</taxon>
        <taxon>Rubrivivax</taxon>
    </lineage>
</organism>
<evidence type="ECO:0000313" key="2">
    <source>
        <dbReference type="Proteomes" id="UP001041814"/>
    </source>
</evidence>
<keyword evidence="2" id="KW-1185">Reference proteome</keyword>
<protein>
    <submittedName>
        <fullName evidence="1">Uncharacterized protein</fullName>
    </submittedName>
</protein>